<keyword evidence="1 6" id="KW-1277">Toxin-antitoxin system</keyword>
<keyword evidence="6" id="KW-0800">Toxin</keyword>
<evidence type="ECO:0000256" key="2">
    <source>
        <dbReference type="ARBA" id="ARBA00022722"/>
    </source>
</evidence>
<evidence type="ECO:0000256" key="5">
    <source>
        <dbReference type="ARBA" id="ARBA00022842"/>
    </source>
</evidence>
<sequence length="143" mass="15616">MKIVDANVLLYAVNTAAEHHDASVRWLDRALSGADTVGFAWVPLLAFVRLSTKEGLFPNPLRPEDAMSRVADWTTASTAVIVNPTARHADVLTEMLSRTGSGANLVNDGHLAALAFEHRGQIVSYDTDFKRFGVGWNQPDDLL</sequence>
<protein>
    <recommendedName>
        <fullName evidence="6">Ribonuclease VapC</fullName>
        <shortName evidence="6">RNase VapC</shortName>
        <ecNumber evidence="6">3.1.-.-</ecNumber>
    </recommendedName>
    <alternativeName>
        <fullName evidence="6">Toxin VapC</fullName>
    </alternativeName>
</protein>
<dbReference type="InterPro" id="IPR002716">
    <property type="entry name" value="PIN_dom"/>
</dbReference>
<dbReference type="Pfam" id="PF01850">
    <property type="entry name" value="PIN"/>
    <property type="match status" value="1"/>
</dbReference>
<dbReference type="EC" id="3.1.-.-" evidence="6"/>
<dbReference type="Proteomes" id="UP001299596">
    <property type="component" value="Unassembled WGS sequence"/>
</dbReference>
<keyword evidence="3 6" id="KW-0479">Metal-binding</keyword>
<dbReference type="SUPFAM" id="SSF88723">
    <property type="entry name" value="PIN domain-like"/>
    <property type="match status" value="1"/>
</dbReference>
<comment type="caution">
    <text evidence="8">The sequence shown here is derived from an EMBL/GenBank/DDBJ whole genome shotgun (WGS) entry which is preliminary data.</text>
</comment>
<evidence type="ECO:0000313" key="9">
    <source>
        <dbReference type="Proteomes" id="UP001299596"/>
    </source>
</evidence>
<keyword evidence="5 6" id="KW-0460">Magnesium</keyword>
<feature type="binding site" evidence="6">
    <location>
        <position position="108"/>
    </location>
    <ligand>
        <name>Mg(2+)</name>
        <dbReference type="ChEBI" id="CHEBI:18420"/>
    </ligand>
</feature>
<dbReference type="InterPro" id="IPR022907">
    <property type="entry name" value="VapC_family"/>
</dbReference>
<dbReference type="CDD" id="cd18678">
    <property type="entry name" value="PIN_MtVapC25_VapC33-like"/>
    <property type="match status" value="1"/>
</dbReference>
<evidence type="ECO:0000256" key="6">
    <source>
        <dbReference type="HAMAP-Rule" id="MF_00265"/>
    </source>
</evidence>
<proteinExistence type="inferred from homology"/>
<dbReference type="InterPro" id="IPR029060">
    <property type="entry name" value="PIN-like_dom_sf"/>
</dbReference>
<dbReference type="EMBL" id="JAYJJR010000028">
    <property type="protein sequence ID" value="MEB3024083.1"/>
    <property type="molecule type" value="Genomic_DNA"/>
</dbReference>
<feature type="domain" description="PIN" evidence="7">
    <location>
        <begin position="3"/>
        <end position="133"/>
    </location>
</feature>
<evidence type="ECO:0000256" key="1">
    <source>
        <dbReference type="ARBA" id="ARBA00022649"/>
    </source>
</evidence>
<feature type="binding site" evidence="6">
    <location>
        <position position="5"/>
    </location>
    <ligand>
        <name>Mg(2+)</name>
        <dbReference type="ChEBI" id="CHEBI:18420"/>
    </ligand>
</feature>
<dbReference type="NCBIfam" id="TIGR00028">
    <property type="entry name" value="Mtu_PIN_fam"/>
    <property type="match status" value="1"/>
</dbReference>
<keyword evidence="2 6" id="KW-0540">Nuclease</keyword>
<dbReference type="RefSeq" id="WP_225405369.1">
    <property type="nucleotide sequence ID" value="NZ_JAYJJR010000028.1"/>
</dbReference>
<accession>A0ABU5XP85</accession>
<gene>
    <name evidence="6" type="primary">vapC</name>
    <name evidence="8" type="ORF">K6T79_23965</name>
</gene>
<comment type="function">
    <text evidence="6">Toxic component of a toxin-antitoxin (TA) system. An RNase.</text>
</comment>
<evidence type="ECO:0000256" key="4">
    <source>
        <dbReference type="ARBA" id="ARBA00022801"/>
    </source>
</evidence>
<reference evidence="8 9" key="1">
    <citation type="submission" date="2023-12" db="EMBL/GenBank/DDBJ databases">
        <title>Description of new species of Mycobacterium terrae complex isolated from sewage at the Sao Paulo Zoological Park Foundation in Brazil.</title>
        <authorList>
            <person name="Romagnoli C.L."/>
            <person name="Conceicao E.C."/>
            <person name="Machado E."/>
            <person name="Barreto L.B.P.F."/>
            <person name="Sharma A."/>
            <person name="Silva N.M."/>
            <person name="Marques L.E."/>
            <person name="Juliana M.A."/>
            <person name="Lourenco M.C.S."/>
            <person name="Digiampietri L.A."/>
            <person name="Suffys P.N."/>
            <person name="Viana-Niero C."/>
        </authorList>
    </citation>
    <scope>NUCLEOTIDE SEQUENCE [LARGE SCALE GENOMIC DNA]</scope>
    <source>
        <strain evidence="8 9">MYC098</strain>
    </source>
</reference>
<keyword evidence="9" id="KW-1185">Reference proteome</keyword>
<comment type="similarity">
    <text evidence="6">Belongs to the PINc/VapC protein family.</text>
</comment>
<organism evidence="8 9">
    <name type="scientific">[Mycobacterium] crassicus</name>
    <dbReference type="NCBI Taxonomy" id="2872309"/>
    <lineage>
        <taxon>Bacteria</taxon>
        <taxon>Bacillati</taxon>
        <taxon>Actinomycetota</taxon>
        <taxon>Actinomycetes</taxon>
        <taxon>Mycobacteriales</taxon>
        <taxon>Mycobacteriaceae</taxon>
        <taxon>Mycolicibacter</taxon>
    </lineage>
</organism>
<evidence type="ECO:0000259" key="7">
    <source>
        <dbReference type="Pfam" id="PF01850"/>
    </source>
</evidence>
<name>A0ABU5XP85_9MYCO</name>
<evidence type="ECO:0000256" key="3">
    <source>
        <dbReference type="ARBA" id="ARBA00022723"/>
    </source>
</evidence>
<comment type="cofactor">
    <cofactor evidence="6">
        <name>Mg(2+)</name>
        <dbReference type="ChEBI" id="CHEBI:18420"/>
    </cofactor>
</comment>
<dbReference type="HAMAP" id="MF_00265">
    <property type="entry name" value="VapC_Nob1"/>
    <property type="match status" value="1"/>
</dbReference>
<dbReference type="InterPro" id="IPR006226">
    <property type="entry name" value="Mtu_PIN"/>
</dbReference>
<keyword evidence="4 6" id="KW-0378">Hydrolase</keyword>
<evidence type="ECO:0000313" key="8">
    <source>
        <dbReference type="EMBL" id="MEB3024083.1"/>
    </source>
</evidence>
<dbReference type="Gene3D" id="3.40.50.1010">
    <property type="entry name" value="5'-nuclease"/>
    <property type="match status" value="1"/>
</dbReference>